<dbReference type="Gene3D" id="3.80.10.10">
    <property type="entry name" value="Ribonuclease Inhibitor"/>
    <property type="match status" value="1"/>
</dbReference>
<feature type="chain" id="PRO_5032343039" description="non-specific serine/threonine protein kinase" evidence="18">
    <location>
        <begin position="23"/>
        <end position="716"/>
    </location>
</feature>
<dbReference type="InterPro" id="IPR001245">
    <property type="entry name" value="Ser-Thr/Tyr_kinase_cat_dom"/>
</dbReference>
<feature type="transmembrane region" description="Helical" evidence="17">
    <location>
        <begin position="328"/>
        <end position="351"/>
    </location>
</feature>
<keyword evidence="21" id="KW-1185">Reference proteome</keyword>
<dbReference type="Pfam" id="PF00560">
    <property type="entry name" value="LRR_1"/>
    <property type="match status" value="2"/>
</dbReference>
<evidence type="ECO:0000256" key="2">
    <source>
        <dbReference type="ARBA" id="ARBA00012513"/>
    </source>
</evidence>
<comment type="catalytic activity">
    <reaction evidence="13">
        <text>L-threonyl-[protein] + ATP = O-phospho-L-threonyl-[protein] + ADP + H(+)</text>
        <dbReference type="Rhea" id="RHEA:46608"/>
        <dbReference type="Rhea" id="RHEA-COMP:11060"/>
        <dbReference type="Rhea" id="RHEA-COMP:11605"/>
        <dbReference type="ChEBI" id="CHEBI:15378"/>
        <dbReference type="ChEBI" id="CHEBI:30013"/>
        <dbReference type="ChEBI" id="CHEBI:30616"/>
        <dbReference type="ChEBI" id="CHEBI:61977"/>
        <dbReference type="ChEBI" id="CHEBI:456216"/>
        <dbReference type="EC" id="2.7.11.1"/>
    </reaction>
</comment>
<evidence type="ECO:0000256" key="9">
    <source>
        <dbReference type="ARBA" id="ARBA00022777"/>
    </source>
</evidence>
<evidence type="ECO:0000256" key="18">
    <source>
        <dbReference type="SAM" id="SignalP"/>
    </source>
</evidence>
<comment type="subcellular location">
    <subcellularLocation>
        <location evidence="1">Cell membrane</location>
        <topology evidence="1">Single-pass membrane protein</topology>
    </subcellularLocation>
</comment>
<evidence type="ECO:0000313" key="21">
    <source>
        <dbReference type="Proteomes" id="UP000604825"/>
    </source>
</evidence>
<protein>
    <recommendedName>
        <fullName evidence="2">non-specific serine/threonine protein kinase</fullName>
        <ecNumber evidence="2">2.7.11.1</ecNumber>
    </recommendedName>
</protein>
<evidence type="ECO:0000256" key="4">
    <source>
        <dbReference type="ARBA" id="ARBA00022614"/>
    </source>
</evidence>
<dbReference type="Pfam" id="PF12819">
    <property type="entry name" value="Malectin_like"/>
    <property type="match status" value="1"/>
</dbReference>
<dbReference type="PROSITE" id="PS00108">
    <property type="entry name" value="PROTEIN_KINASE_ST"/>
    <property type="match status" value="1"/>
</dbReference>
<dbReference type="PROSITE" id="PS00107">
    <property type="entry name" value="PROTEIN_KINASE_ATP"/>
    <property type="match status" value="1"/>
</dbReference>
<evidence type="ECO:0000256" key="13">
    <source>
        <dbReference type="ARBA" id="ARBA00047899"/>
    </source>
</evidence>
<evidence type="ECO:0000256" key="14">
    <source>
        <dbReference type="ARBA" id="ARBA00048679"/>
    </source>
</evidence>
<evidence type="ECO:0000256" key="16">
    <source>
        <dbReference type="SAM" id="MobiDB-lite"/>
    </source>
</evidence>
<dbReference type="PANTHER" id="PTHR45631">
    <property type="entry name" value="OS07G0107800 PROTEIN-RELATED"/>
    <property type="match status" value="1"/>
</dbReference>
<evidence type="ECO:0000256" key="7">
    <source>
        <dbReference type="ARBA" id="ARBA00022737"/>
    </source>
</evidence>
<dbReference type="PROSITE" id="PS50011">
    <property type="entry name" value="PROTEIN_KINASE_DOM"/>
    <property type="match status" value="1"/>
</dbReference>
<keyword evidence="5" id="KW-0808">Transferase</keyword>
<dbReference type="InterPro" id="IPR000719">
    <property type="entry name" value="Prot_kinase_dom"/>
</dbReference>
<dbReference type="SMART" id="SM00220">
    <property type="entry name" value="S_TKc"/>
    <property type="match status" value="1"/>
</dbReference>
<keyword evidence="12 17" id="KW-0472">Membrane</keyword>
<dbReference type="InterPro" id="IPR032675">
    <property type="entry name" value="LRR_dom_sf"/>
</dbReference>
<reference evidence="20" key="1">
    <citation type="submission" date="2020-10" db="EMBL/GenBank/DDBJ databases">
        <authorList>
            <person name="Han B."/>
            <person name="Lu T."/>
            <person name="Zhao Q."/>
            <person name="Huang X."/>
            <person name="Zhao Y."/>
        </authorList>
    </citation>
    <scope>NUCLEOTIDE SEQUENCE</scope>
</reference>
<evidence type="ECO:0000256" key="11">
    <source>
        <dbReference type="ARBA" id="ARBA00022989"/>
    </source>
</evidence>
<dbReference type="Gene3D" id="3.30.200.20">
    <property type="entry name" value="Phosphorylase Kinase, domain 1"/>
    <property type="match status" value="1"/>
</dbReference>
<feature type="transmembrane region" description="Helical" evidence="17">
    <location>
        <begin position="195"/>
        <end position="212"/>
    </location>
</feature>
<dbReference type="PANTHER" id="PTHR45631:SF6">
    <property type="entry name" value="OS09G0352000 PROTEIN"/>
    <property type="match status" value="1"/>
</dbReference>
<evidence type="ECO:0000256" key="1">
    <source>
        <dbReference type="ARBA" id="ARBA00004162"/>
    </source>
</evidence>
<feature type="signal peptide" evidence="18">
    <location>
        <begin position="1"/>
        <end position="22"/>
    </location>
</feature>
<dbReference type="InterPro" id="IPR011009">
    <property type="entry name" value="Kinase-like_dom_sf"/>
</dbReference>
<keyword evidence="4" id="KW-0433">Leucine-rich repeat</keyword>
<evidence type="ECO:0000313" key="20">
    <source>
        <dbReference type="EMBL" id="CAD6343087.1"/>
    </source>
</evidence>
<keyword evidence="6 17" id="KW-0812">Transmembrane</keyword>
<evidence type="ECO:0000256" key="5">
    <source>
        <dbReference type="ARBA" id="ARBA00022679"/>
    </source>
</evidence>
<keyword evidence="7" id="KW-0677">Repeat</keyword>
<evidence type="ECO:0000256" key="15">
    <source>
        <dbReference type="PROSITE-ProRule" id="PRU10141"/>
    </source>
</evidence>
<sequence length="716" mass="79227">MAVAMKPLALDLLAVLLMGASRHPTDTHDRLGYGKNGPQWRNMSTQLDIQPDPSFDVPSPILQRAIEPAGNNSTSLTVIGGRDYRKYVPPYSPQYLADSCVRSPEWYTAPDGKHNITLVGTAASVLPPMLNALEIYTSIDLDDALAPSTMPNDCEFSICNNTSPFLHHEIFFNHYWLCQKISAPSLTYNDACHDLIITFIICAMLVDAIMGIKLKYLVKRNWTGDPCFPDTLWNGVMCNNPSADLARIISLDLSYNNLNGLIPDFITSWGQYHLTVTFYRNLSGNHLSGPLPESFCKNLTRQLVLSYDQLVVGPLCAQRTNPSRKGTIVKAVSIGVSVLVVAILFLGYFIWRKKIHPNVRQESTYDDLARDPELENNVPRSAKGHGGNLQNSESRQFMYKELEKITNNFEGFIGHGDFGHVYCGRLENGTEVAVKRRSESSLHGLDEFLAEVQSLTKVHHRNLVSLVGYCWEGDHLELVYEYLSQGSLFYHLRGKNGVAETLNWGTRVRVVLEAAQGLDYLHKGCNPPIIHRDVKTSNILLGRNLEAKLADFGLSKTYLSDSQTHISLYQSLQLAHRVTSIQSEYYHTGRLTESSDVYSFGVVLLEAATGKAPILPGHGHIVQRVNQMITAGENISRIADARLEGAYDVNSMWKVVDTANQCTSDAAAQRPTMATVVAQLKESLALEEARESDSSVRATLGGDISALLSAGGPSAR</sequence>
<dbReference type="AlphaFoldDB" id="A0A811SPU3"/>
<keyword evidence="3" id="KW-0723">Serine/threonine-protein kinase</keyword>
<dbReference type="InterPro" id="IPR001611">
    <property type="entry name" value="Leu-rich_rpt"/>
</dbReference>
<evidence type="ECO:0000256" key="6">
    <source>
        <dbReference type="ARBA" id="ARBA00022692"/>
    </source>
</evidence>
<dbReference type="InterPro" id="IPR017441">
    <property type="entry name" value="Protein_kinase_ATP_BS"/>
</dbReference>
<dbReference type="OrthoDB" id="683166at2759"/>
<evidence type="ECO:0000256" key="10">
    <source>
        <dbReference type="ARBA" id="ARBA00022840"/>
    </source>
</evidence>
<dbReference type="InterPro" id="IPR024788">
    <property type="entry name" value="Malectin-like_Carb-bd_dom"/>
</dbReference>
<dbReference type="Pfam" id="PF07714">
    <property type="entry name" value="PK_Tyr_Ser-Thr"/>
    <property type="match status" value="1"/>
</dbReference>
<dbReference type="EMBL" id="CAJGYO010000677">
    <property type="protein sequence ID" value="CAD6343087.1"/>
    <property type="molecule type" value="Genomic_DNA"/>
</dbReference>
<dbReference type="SUPFAM" id="SSF52058">
    <property type="entry name" value="L domain-like"/>
    <property type="match status" value="1"/>
</dbReference>
<keyword evidence="10 15" id="KW-0067">ATP-binding</keyword>
<evidence type="ECO:0000256" key="3">
    <source>
        <dbReference type="ARBA" id="ARBA00022527"/>
    </source>
</evidence>
<dbReference type="GO" id="GO:0004674">
    <property type="term" value="F:protein serine/threonine kinase activity"/>
    <property type="evidence" value="ECO:0007669"/>
    <property type="project" value="UniProtKB-KW"/>
</dbReference>
<evidence type="ECO:0000256" key="8">
    <source>
        <dbReference type="ARBA" id="ARBA00022741"/>
    </source>
</evidence>
<organism evidence="20 21">
    <name type="scientific">Miscanthus lutarioriparius</name>
    <dbReference type="NCBI Taxonomy" id="422564"/>
    <lineage>
        <taxon>Eukaryota</taxon>
        <taxon>Viridiplantae</taxon>
        <taxon>Streptophyta</taxon>
        <taxon>Embryophyta</taxon>
        <taxon>Tracheophyta</taxon>
        <taxon>Spermatophyta</taxon>
        <taxon>Magnoliopsida</taxon>
        <taxon>Liliopsida</taxon>
        <taxon>Poales</taxon>
        <taxon>Poaceae</taxon>
        <taxon>PACMAD clade</taxon>
        <taxon>Panicoideae</taxon>
        <taxon>Andropogonodae</taxon>
        <taxon>Andropogoneae</taxon>
        <taxon>Saccharinae</taxon>
        <taxon>Miscanthus</taxon>
    </lineage>
</organism>
<feature type="binding site" evidence="15">
    <location>
        <position position="435"/>
    </location>
    <ligand>
        <name>ATP</name>
        <dbReference type="ChEBI" id="CHEBI:30616"/>
    </ligand>
</feature>
<accession>A0A811SPU3</accession>
<dbReference type="FunFam" id="3.30.200.20:FF:000039">
    <property type="entry name" value="receptor-like protein kinase FERONIA"/>
    <property type="match status" value="1"/>
</dbReference>
<dbReference type="GO" id="GO:0005524">
    <property type="term" value="F:ATP binding"/>
    <property type="evidence" value="ECO:0007669"/>
    <property type="project" value="UniProtKB-UniRule"/>
</dbReference>
<evidence type="ECO:0000256" key="12">
    <source>
        <dbReference type="ARBA" id="ARBA00023136"/>
    </source>
</evidence>
<dbReference type="SUPFAM" id="SSF56112">
    <property type="entry name" value="Protein kinase-like (PK-like)"/>
    <property type="match status" value="1"/>
</dbReference>
<feature type="region of interest" description="Disordered" evidence="16">
    <location>
        <begin position="370"/>
        <end position="391"/>
    </location>
</feature>
<dbReference type="EC" id="2.7.11.1" evidence="2"/>
<keyword evidence="9" id="KW-0418">Kinase</keyword>
<comment type="caution">
    <text evidence="20">The sequence shown here is derived from an EMBL/GenBank/DDBJ whole genome shotgun (WGS) entry which is preliminary data.</text>
</comment>
<evidence type="ECO:0000256" key="17">
    <source>
        <dbReference type="SAM" id="Phobius"/>
    </source>
</evidence>
<gene>
    <name evidence="20" type="ORF">NCGR_LOCUS67184</name>
</gene>
<feature type="domain" description="Protein kinase" evidence="19">
    <location>
        <begin position="407"/>
        <end position="684"/>
    </location>
</feature>
<proteinExistence type="predicted"/>
<dbReference type="Proteomes" id="UP000604825">
    <property type="component" value="Unassembled WGS sequence"/>
</dbReference>
<evidence type="ECO:0000259" key="19">
    <source>
        <dbReference type="PROSITE" id="PS50011"/>
    </source>
</evidence>
<dbReference type="Gene3D" id="1.10.510.10">
    <property type="entry name" value="Transferase(Phosphotransferase) domain 1"/>
    <property type="match status" value="1"/>
</dbReference>
<dbReference type="GO" id="GO:0005886">
    <property type="term" value="C:plasma membrane"/>
    <property type="evidence" value="ECO:0007669"/>
    <property type="project" value="UniProtKB-SubCell"/>
</dbReference>
<keyword evidence="11 17" id="KW-1133">Transmembrane helix</keyword>
<comment type="catalytic activity">
    <reaction evidence="14">
        <text>L-seryl-[protein] + ATP = O-phospho-L-seryl-[protein] + ADP + H(+)</text>
        <dbReference type="Rhea" id="RHEA:17989"/>
        <dbReference type="Rhea" id="RHEA-COMP:9863"/>
        <dbReference type="Rhea" id="RHEA-COMP:11604"/>
        <dbReference type="ChEBI" id="CHEBI:15378"/>
        <dbReference type="ChEBI" id="CHEBI:29999"/>
        <dbReference type="ChEBI" id="CHEBI:30616"/>
        <dbReference type="ChEBI" id="CHEBI:83421"/>
        <dbReference type="ChEBI" id="CHEBI:456216"/>
        <dbReference type="EC" id="2.7.11.1"/>
    </reaction>
</comment>
<keyword evidence="8 15" id="KW-0547">Nucleotide-binding</keyword>
<dbReference type="InterPro" id="IPR008271">
    <property type="entry name" value="Ser/Thr_kinase_AS"/>
</dbReference>
<keyword evidence="18" id="KW-0732">Signal</keyword>
<name>A0A811SPU3_9POAL</name>